<name>A0ABR6GXN6_9BURK</name>
<gene>
    <name evidence="1" type="ORF">FHS28_004250</name>
</gene>
<dbReference type="EMBL" id="JACHXO010000009">
    <property type="protein sequence ID" value="MBB3196825.1"/>
    <property type="molecule type" value="Genomic_DNA"/>
</dbReference>
<evidence type="ECO:0000313" key="1">
    <source>
        <dbReference type="EMBL" id="MBB3196825.1"/>
    </source>
</evidence>
<accession>A0ABR6GXN6</accession>
<evidence type="ECO:0008006" key="3">
    <source>
        <dbReference type="Google" id="ProtNLM"/>
    </source>
</evidence>
<evidence type="ECO:0000313" key="2">
    <source>
        <dbReference type="Proteomes" id="UP000574369"/>
    </source>
</evidence>
<dbReference type="Proteomes" id="UP000574369">
    <property type="component" value="Unassembled WGS sequence"/>
</dbReference>
<reference evidence="1 2" key="1">
    <citation type="submission" date="2020-08" db="EMBL/GenBank/DDBJ databases">
        <title>Genomic Encyclopedia of Type Strains, Phase III (KMG-III): the genomes of soil and plant-associated and newly described type strains.</title>
        <authorList>
            <person name="Whitman W."/>
        </authorList>
    </citation>
    <scope>NUCLEOTIDE SEQUENCE [LARGE SCALE GENOMIC DNA]</scope>
    <source>
        <strain evidence="1 2">CECT 7247</strain>
    </source>
</reference>
<dbReference type="RefSeq" id="WP_088453968.1">
    <property type="nucleotide sequence ID" value="NZ_JACHXO010000009.1"/>
</dbReference>
<sequence length="186" mass="19507">MLGLSAFGLTGCGSLGGDNAGGGRKGSVYQNERFQADETFSRLFDASVEDTCEAARRALLSQGYVINLAQAGSISGSKRFQPEGEVHVEISFNIVCVPEGGAGKLSTAYVSALQDRYTVKRSTNSTSLGVSAIGSISVPLSSTSESLVKVASETIPAGQFYDRFFALMQKMIKEQTQGVATAEPAS</sequence>
<protein>
    <recommendedName>
        <fullName evidence="3">DUF2242 domain-containing protein</fullName>
    </recommendedName>
</protein>
<dbReference type="Pfam" id="PF10001">
    <property type="entry name" value="DUF2242"/>
    <property type="match status" value="1"/>
</dbReference>
<comment type="caution">
    <text evidence="1">The sequence shown here is derived from an EMBL/GenBank/DDBJ whole genome shotgun (WGS) entry which is preliminary data.</text>
</comment>
<keyword evidence="2" id="KW-1185">Reference proteome</keyword>
<organism evidence="1 2">
    <name type="scientific">Roseateles terrae</name>
    <dbReference type="NCBI Taxonomy" id="431060"/>
    <lineage>
        <taxon>Bacteria</taxon>
        <taxon>Pseudomonadati</taxon>
        <taxon>Pseudomonadota</taxon>
        <taxon>Betaproteobacteria</taxon>
        <taxon>Burkholderiales</taxon>
        <taxon>Sphaerotilaceae</taxon>
        <taxon>Roseateles</taxon>
    </lineage>
</organism>
<proteinExistence type="predicted"/>
<dbReference type="InterPro" id="IPR018718">
    <property type="entry name" value="DUF2242"/>
</dbReference>